<evidence type="ECO:0000256" key="1">
    <source>
        <dbReference type="SAM" id="SignalP"/>
    </source>
</evidence>
<evidence type="ECO:0000313" key="3">
    <source>
        <dbReference type="Proteomes" id="UP000192656"/>
    </source>
</evidence>
<reference evidence="2 3" key="1">
    <citation type="submission" date="2017-04" db="EMBL/GenBank/DDBJ databases">
        <authorList>
            <person name="Afonso C.L."/>
            <person name="Miller P.J."/>
            <person name="Scott M.A."/>
            <person name="Spackman E."/>
            <person name="Goraichik I."/>
            <person name="Dimitrov K.M."/>
            <person name="Suarez D.L."/>
            <person name="Swayne D.E."/>
        </authorList>
    </citation>
    <scope>NUCLEOTIDE SEQUENCE [LARGE SCALE GENOMIC DNA]</scope>
    <source>
        <strain evidence="2 3">CGMCC 1.10972</strain>
    </source>
</reference>
<gene>
    <name evidence="2" type="ORF">SAMN06297251_104219</name>
</gene>
<dbReference type="Proteomes" id="UP000192656">
    <property type="component" value="Unassembled WGS sequence"/>
</dbReference>
<accession>A0A1W2AJ70</accession>
<sequence length="105" mass="11439">MIRVSFVAWMSFALAGPAFAEDLAFTVVNDTSSTVVEFYVSPVDTDDWEENMVSSAVAPGDEVTATIADGRSVCDYDIRAVFEDGEEAESRDVNLCDLGTFTLHE</sequence>
<protein>
    <recommendedName>
        <fullName evidence="4">Argininosuccinate lyase</fullName>
    </recommendedName>
</protein>
<name>A0A1W2AJ70_9HYPH</name>
<evidence type="ECO:0000313" key="2">
    <source>
        <dbReference type="EMBL" id="SMC60562.1"/>
    </source>
</evidence>
<feature type="chain" id="PRO_5013320563" description="Argininosuccinate lyase" evidence="1">
    <location>
        <begin position="21"/>
        <end position="105"/>
    </location>
</feature>
<dbReference type="EMBL" id="FWXR01000004">
    <property type="protein sequence ID" value="SMC60562.1"/>
    <property type="molecule type" value="Genomic_DNA"/>
</dbReference>
<evidence type="ECO:0008006" key="4">
    <source>
        <dbReference type="Google" id="ProtNLM"/>
    </source>
</evidence>
<dbReference type="RefSeq" id="WP_210190484.1">
    <property type="nucleotide sequence ID" value="NZ_FWXR01000004.1"/>
</dbReference>
<keyword evidence="1" id="KW-0732">Signal</keyword>
<keyword evidence="3" id="KW-1185">Reference proteome</keyword>
<feature type="signal peptide" evidence="1">
    <location>
        <begin position="1"/>
        <end position="20"/>
    </location>
</feature>
<proteinExistence type="predicted"/>
<organism evidence="2 3">
    <name type="scientific">Fulvimarina manganoxydans</name>
    <dbReference type="NCBI Taxonomy" id="937218"/>
    <lineage>
        <taxon>Bacteria</taxon>
        <taxon>Pseudomonadati</taxon>
        <taxon>Pseudomonadota</taxon>
        <taxon>Alphaproteobacteria</taxon>
        <taxon>Hyphomicrobiales</taxon>
        <taxon>Aurantimonadaceae</taxon>
        <taxon>Fulvimarina</taxon>
    </lineage>
</organism>
<dbReference type="AlphaFoldDB" id="A0A1W2AJ70"/>